<proteinExistence type="inferred from homology"/>
<comment type="caution">
    <text evidence="5">The sequence shown here is derived from an EMBL/GenBank/DDBJ whole genome shotgun (WGS) entry which is preliminary data.</text>
</comment>
<accession>A0A5C6S009</accession>
<dbReference type="InterPro" id="IPR016039">
    <property type="entry name" value="Thiolase-like"/>
</dbReference>
<feature type="domain" description="Hydroxymethylglutaryl-coenzyme A synthase N-terminal" evidence="3">
    <location>
        <begin position="4"/>
        <end position="179"/>
    </location>
</feature>
<dbReference type="OrthoDB" id="9769523at2"/>
<dbReference type="Pfam" id="PF01154">
    <property type="entry name" value="HMG_CoA_synt_N"/>
    <property type="match status" value="1"/>
</dbReference>
<dbReference type="CDD" id="cd00827">
    <property type="entry name" value="init_cond_enzymes"/>
    <property type="match status" value="1"/>
</dbReference>
<dbReference type="InterPro" id="IPR013746">
    <property type="entry name" value="HMG_CoA_synt_C_dom"/>
</dbReference>
<evidence type="ECO:0008006" key="7">
    <source>
        <dbReference type="Google" id="ProtNLM"/>
    </source>
</evidence>
<dbReference type="Pfam" id="PF08540">
    <property type="entry name" value="HMG_CoA_synt_C"/>
    <property type="match status" value="1"/>
</dbReference>
<evidence type="ECO:0000256" key="2">
    <source>
        <dbReference type="ARBA" id="ARBA00022679"/>
    </source>
</evidence>
<dbReference type="RefSeq" id="WP_147166109.1">
    <property type="nucleotide sequence ID" value="NZ_VOOR01000005.1"/>
</dbReference>
<feature type="domain" description="Hydroxymethylglutaryl-coenzyme A synthase C-terminal" evidence="4">
    <location>
        <begin position="256"/>
        <end position="464"/>
    </location>
</feature>
<reference evidence="5 6" key="1">
    <citation type="submission" date="2019-08" db="EMBL/GenBank/DDBJ databases">
        <title>Genome of Phaeodactylibacter luteus.</title>
        <authorList>
            <person name="Bowman J.P."/>
        </authorList>
    </citation>
    <scope>NUCLEOTIDE SEQUENCE [LARGE SCALE GENOMIC DNA]</scope>
    <source>
        <strain evidence="5 6">KCTC 42180</strain>
    </source>
</reference>
<sequence length="513" mass="56674">MQTPVKIGIDDMAAYIPQLYLPISSLADARGLEYPKLNKGLGLEAMSVADAHEDVATMAANAVLALIRRNGLLPSQIGRIYMGTESALDGAKPMATYVLDMLTQYFAEEHGPDCLLHCDAVDLTFACIGSVDALQNTLDWASADPSRIGIVVGSDVARYELGSGGEYTQGAGAVAMLVRHNPRLLSFHETWGVATRPAHDFFKPVRAYSKTEIVAEVLRLAGLPESDADRVLSKLEHSAEGGLLSHWDEAVQVHRDTPVFDGPYSNDCYQQRITEALADYCAKSGQAAQEPVIDDWHRLVFHLPYAYQARRMFSEVFVSESQKRGDWERTVAEVGADMPQAADFESGEAYQKARSGYLRSVTKTARYRNFVAEKIEKGERASSLVGNLYTSSVFLALMSTLEADLQEGNKLSGEAFGFFAYGSGSKSKVFTATVETGWEEVARRFKLSERLQGRTLISSEQYERLHRGQQQESVAPPQGSFFLKNVIREKGVREGLREYAWQKRVAEPATAVR</sequence>
<evidence type="ECO:0000256" key="1">
    <source>
        <dbReference type="ARBA" id="ARBA00007061"/>
    </source>
</evidence>
<dbReference type="EMBL" id="VOOR01000005">
    <property type="protein sequence ID" value="TXB67988.1"/>
    <property type="molecule type" value="Genomic_DNA"/>
</dbReference>
<keyword evidence="2" id="KW-0808">Transferase</keyword>
<dbReference type="PANTHER" id="PTHR43323">
    <property type="entry name" value="3-HYDROXY-3-METHYLGLUTARYL COENZYME A SYNTHASE"/>
    <property type="match status" value="1"/>
</dbReference>
<protein>
    <recommendedName>
        <fullName evidence="7">Hydroxymethylglutaryl-CoA synthase family protein</fullName>
    </recommendedName>
</protein>
<dbReference type="Gene3D" id="3.40.47.10">
    <property type="match status" value="1"/>
</dbReference>
<name>A0A5C6S009_9BACT</name>
<dbReference type="GO" id="GO:0004421">
    <property type="term" value="F:hydroxymethylglutaryl-CoA synthase activity"/>
    <property type="evidence" value="ECO:0007669"/>
    <property type="project" value="InterPro"/>
</dbReference>
<gene>
    <name evidence="5" type="ORF">FRY97_03840</name>
</gene>
<dbReference type="AlphaFoldDB" id="A0A5C6S009"/>
<keyword evidence="6" id="KW-1185">Reference proteome</keyword>
<dbReference type="InterPro" id="IPR013528">
    <property type="entry name" value="HMG_CoA_synth_N"/>
</dbReference>
<dbReference type="SUPFAM" id="SSF53901">
    <property type="entry name" value="Thiolase-like"/>
    <property type="match status" value="2"/>
</dbReference>
<dbReference type="PANTHER" id="PTHR43323:SF2">
    <property type="entry name" value="HYDROXYMETHYLGLUTARYL-COA SYNTHASE"/>
    <property type="match status" value="1"/>
</dbReference>
<dbReference type="GO" id="GO:0006084">
    <property type="term" value="P:acetyl-CoA metabolic process"/>
    <property type="evidence" value="ECO:0007669"/>
    <property type="project" value="InterPro"/>
</dbReference>
<evidence type="ECO:0000313" key="6">
    <source>
        <dbReference type="Proteomes" id="UP000321580"/>
    </source>
</evidence>
<organism evidence="5 6">
    <name type="scientific">Phaeodactylibacter luteus</name>
    <dbReference type="NCBI Taxonomy" id="1564516"/>
    <lineage>
        <taxon>Bacteria</taxon>
        <taxon>Pseudomonadati</taxon>
        <taxon>Bacteroidota</taxon>
        <taxon>Saprospiria</taxon>
        <taxon>Saprospirales</taxon>
        <taxon>Haliscomenobacteraceae</taxon>
        <taxon>Phaeodactylibacter</taxon>
    </lineage>
</organism>
<evidence type="ECO:0000259" key="4">
    <source>
        <dbReference type="Pfam" id="PF08540"/>
    </source>
</evidence>
<evidence type="ECO:0000259" key="3">
    <source>
        <dbReference type="Pfam" id="PF01154"/>
    </source>
</evidence>
<dbReference type="Proteomes" id="UP000321580">
    <property type="component" value="Unassembled WGS sequence"/>
</dbReference>
<comment type="similarity">
    <text evidence="1">Belongs to the thiolase-like superfamily. HMG-CoA synthase family.</text>
</comment>
<evidence type="ECO:0000313" key="5">
    <source>
        <dbReference type="EMBL" id="TXB67988.1"/>
    </source>
</evidence>